<organism evidence="3 4">
    <name type="scientific">Sulfidibacter corallicola</name>
    <dbReference type="NCBI Taxonomy" id="2818388"/>
    <lineage>
        <taxon>Bacteria</taxon>
        <taxon>Pseudomonadati</taxon>
        <taxon>Acidobacteriota</taxon>
        <taxon>Holophagae</taxon>
        <taxon>Acanthopleuribacterales</taxon>
        <taxon>Acanthopleuribacteraceae</taxon>
        <taxon>Sulfidibacter</taxon>
    </lineage>
</organism>
<accession>A0A8A4TRZ0</accession>
<evidence type="ECO:0000313" key="3">
    <source>
        <dbReference type="EMBL" id="QTD52739.1"/>
    </source>
</evidence>
<dbReference type="InterPro" id="IPR003808">
    <property type="entry name" value="Fe-S_metab-assoc_dom"/>
</dbReference>
<reference evidence="3" key="1">
    <citation type="submission" date="2021-03" db="EMBL/GenBank/DDBJ databases">
        <title>Acanthopleuribacteraceae sp. M133.</title>
        <authorList>
            <person name="Wang G."/>
        </authorList>
    </citation>
    <scope>NUCLEOTIDE SEQUENCE</scope>
    <source>
        <strain evidence="3">M133</strain>
    </source>
</reference>
<dbReference type="Proteomes" id="UP000663929">
    <property type="component" value="Chromosome"/>
</dbReference>
<dbReference type="KEGG" id="scor:J3U87_09705"/>
<gene>
    <name evidence="3" type="ORF">J3U87_09705</name>
</gene>
<evidence type="ECO:0000259" key="2">
    <source>
        <dbReference type="Pfam" id="PF02657"/>
    </source>
</evidence>
<name>A0A8A4TRZ0_SULCO</name>
<dbReference type="PANTHER" id="PTHR43597:SF5">
    <property type="entry name" value="SUFE-LIKE PROTEIN 2, CHLOROPLASTIC"/>
    <property type="match status" value="1"/>
</dbReference>
<dbReference type="EMBL" id="CP071793">
    <property type="protein sequence ID" value="QTD52739.1"/>
    <property type="molecule type" value="Genomic_DNA"/>
</dbReference>
<protein>
    <submittedName>
        <fullName evidence="3">SufE family protein</fullName>
    </submittedName>
</protein>
<dbReference type="Pfam" id="PF02657">
    <property type="entry name" value="SufE"/>
    <property type="match status" value="1"/>
</dbReference>
<comment type="similarity">
    <text evidence="1">Belongs to the SufE family.</text>
</comment>
<evidence type="ECO:0000313" key="4">
    <source>
        <dbReference type="Proteomes" id="UP000663929"/>
    </source>
</evidence>
<feature type="domain" description="Fe-S metabolism associated" evidence="2">
    <location>
        <begin position="12"/>
        <end position="135"/>
    </location>
</feature>
<keyword evidence="4" id="KW-1185">Reference proteome</keyword>
<dbReference type="Gene3D" id="3.90.1010.10">
    <property type="match status" value="1"/>
</dbReference>
<evidence type="ECO:0000256" key="1">
    <source>
        <dbReference type="ARBA" id="ARBA00010282"/>
    </source>
</evidence>
<proteinExistence type="inferred from homology"/>
<dbReference type="PANTHER" id="PTHR43597">
    <property type="entry name" value="SULFUR ACCEPTOR PROTEIN CSDE"/>
    <property type="match status" value="1"/>
</dbReference>
<dbReference type="RefSeq" id="WP_237382841.1">
    <property type="nucleotide sequence ID" value="NZ_CP071793.1"/>
</dbReference>
<dbReference type="SUPFAM" id="SSF82649">
    <property type="entry name" value="SufE/NifU"/>
    <property type="match status" value="1"/>
</dbReference>
<dbReference type="AlphaFoldDB" id="A0A8A4TRZ0"/>
<sequence>MAIGELTVDELIENFELFDDWEDRYRYLIDLGRKLPDFPESEKNDINKVEGCISQVWMITRMRGESPSVVDICADSDAHIVKGLIGVLLTLFSGKEPGFILQTDINDLFDRLELGSHLSVNRRNGFYSMVERIKAFAAANAA</sequence>